<comment type="caution">
    <text evidence="2">The sequence shown here is derived from an EMBL/GenBank/DDBJ whole genome shotgun (WGS) entry which is preliminary data.</text>
</comment>
<proteinExistence type="predicted"/>
<evidence type="ECO:0000313" key="3">
    <source>
        <dbReference type="Proteomes" id="UP000824782"/>
    </source>
</evidence>
<evidence type="ECO:0000256" key="1">
    <source>
        <dbReference type="SAM" id="MobiDB-lite"/>
    </source>
</evidence>
<organism evidence="2 3">
    <name type="scientific">Engystomops pustulosus</name>
    <name type="common">Tungara frog</name>
    <name type="synonym">Physalaemus pustulosus</name>
    <dbReference type="NCBI Taxonomy" id="76066"/>
    <lineage>
        <taxon>Eukaryota</taxon>
        <taxon>Metazoa</taxon>
        <taxon>Chordata</taxon>
        <taxon>Craniata</taxon>
        <taxon>Vertebrata</taxon>
        <taxon>Euteleostomi</taxon>
        <taxon>Amphibia</taxon>
        <taxon>Batrachia</taxon>
        <taxon>Anura</taxon>
        <taxon>Neobatrachia</taxon>
        <taxon>Hyloidea</taxon>
        <taxon>Leptodactylidae</taxon>
        <taxon>Leiuperinae</taxon>
        <taxon>Engystomops</taxon>
    </lineage>
</organism>
<dbReference type="AlphaFoldDB" id="A0AAV7A5P5"/>
<keyword evidence="3" id="KW-1185">Reference proteome</keyword>
<reference evidence="2" key="1">
    <citation type="thesis" date="2020" institute="ProQuest LLC" country="789 East Eisenhower Parkway, Ann Arbor, MI, USA">
        <title>Comparative Genomics and Chromosome Evolution.</title>
        <authorList>
            <person name="Mudd A.B."/>
        </authorList>
    </citation>
    <scope>NUCLEOTIDE SEQUENCE</scope>
    <source>
        <strain evidence="2">237g6f4</strain>
        <tissue evidence="2">Blood</tissue>
    </source>
</reference>
<dbReference type="EMBL" id="WNYA01000009">
    <property type="protein sequence ID" value="KAG8555194.1"/>
    <property type="molecule type" value="Genomic_DNA"/>
</dbReference>
<name>A0AAV7A5P5_ENGPU</name>
<evidence type="ECO:0000313" key="2">
    <source>
        <dbReference type="EMBL" id="KAG8555194.1"/>
    </source>
</evidence>
<feature type="region of interest" description="Disordered" evidence="1">
    <location>
        <begin position="1"/>
        <end position="28"/>
    </location>
</feature>
<gene>
    <name evidence="2" type="ORF">GDO81_017610</name>
</gene>
<accession>A0AAV7A5P5</accession>
<feature type="compositionally biased region" description="Polar residues" evidence="1">
    <location>
        <begin position="7"/>
        <end position="20"/>
    </location>
</feature>
<sequence>MFRCSLYRQTQSRGDSSCSTGRGRRRQASLGSSLYYVASPFMEKSLQVNKILLFILCSEQNSHKNRFSEFS</sequence>
<protein>
    <submittedName>
        <fullName evidence="2">Uncharacterized protein</fullName>
    </submittedName>
</protein>
<dbReference type="Proteomes" id="UP000824782">
    <property type="component" value="Unassembled WGS sequence"/>
</dbReference>